<dbReference type="Proteomes" id="UP000674234">
    <property type="component" value="Unassembled WGS sequence"/>
</dbReference>
<gene>
    <name evidence="1" type="ORF">JOL79_31050</name>
</gene>
<accession>A0A940WMJ7</accession>
<organism evidence="1 2">
    <name type="scientific">Microbispora oryzae</name>
    <dbReference type="NCBI Taxonomy" id="2806554"/>
    <lineage>
        <taxon>Bacteria</taxon>
        <taxon>Bacillati</taxon>
        <taxon>Actinomycetota</taxon>
        <taxon>Actinomycetes</taxon>
        <taxon>Streptosporangiales</taxon>
        <taxon>Streptosporangiaceae</taxon>
        <taxon>Microbispora</taxon>
    </lineage>
</organism>
<sequence length="191" mass="21183">MANEAFWVDHRAGRERAPNGVSRYAELLRDNAGEFDGVWGDIAPVAFASAAWRVATPPLASPAIVRWHRRVLTASCLRNGWDGSMIARLTLVSPMPSQLTRSRAWWRDRGWQGWPAILGQYVEPAERELTKIPYLRPVVMVDAPLPLDDLPPAPDAPGDDLAEVAHRALVVLARELNQLVGPLIEQLDAQT</sequence>
<proteinExistence type="predicted"/>
<dbReference type="RefSeq" id="WP_210159492.1">
    <property type="nucleotide sequence ID" value="NZ_JAFCNB010000029.1"/>
</dbReference>
<name>A0A940WMJ7_9ACTN</name>
<keyword evidence="2" id="KW-1185">Reference proteome</keyword>
<evidence type="ECO:0000313" key="2">
    <source>
        <dbReference type="Proteomes" id="UP000674234"/>
    </source>
</evidence>
<comment type="caution">
    <text evidence="1">The sequence shown here is derived from an EMBL/GenBank/DDBJ whole genome shotgun (WGS) entry which is preliminary data.</text>
</comment>
<protein>
    <submittedName>
        <fullName evidence="1">Uncharacterized protein</fullName>
    </submittedName>
</protein>
<dbReference type="AlphaFoldDB" id="A0A940WMJ7"/>
<reference evidence="1" key="1">
    <citation type="submission" date="2021-02" db="EMBL/GenBank/DDBJ databases">
        <title>Draft genome sequence of Microbispora sp. RL4-1S isolated from rice leaves in Thailand.</title>
        <authorList>
            <person name="Muangham S."/>
            <person name="Duangmal K."/>
        </authorList>
    </citation>
    <scope>NUCLEOTIDE SEQUENCE</scope>
    <source>
        <strain evidence="1">RL4-1S</strain>
    </source>
</reference>
<dbReference type="EMBL" id="JAFCNB010000029">
    <property type="protein sequence ID" value="MBP2708226.1"/>
    <property type="molecule type" value="Genomic_DNA"/>
</dbReference>
<evidence type="ECO:0000313" key="1">
    <source>
        <dbReference type="EMBL" id="MBP2708226.1"/>
    </source>
</evidence>